<dbReference type="VEuPathDB" id="ToxoDB:EAH_00042660"/>
<reference evidence="1" key="1">
    <citation type="submission" date="2013-10" db="EMBL/GenBank/DDBJ databases">
        <title>Genomic analysis of the causative agents of coccidiosis in chickens.</title>
        <authorList>
            <person name="Reid A.J."/>
            <person name="Blake D."/>
            <person name="Billington K."/>
            <person name="Browne H."/>
            <person name="Dunn M."/>
            <person name="Hung S."/>
            <person name="Kawahara F."/>
            <person name="Miranda-Saavedra D."/>
            <person name="Mourier T."/>
            <person name="Nagra H."/>
            <person name="Otto T.D."/>
            <person name="Rawlings N."/>
            <person name="Sanchez A."/>
            <person name="Sanders M."/>
            <person name="Subramaniam C."/>
            <person name="Tay Y."/>
            <person name="Dear P."/>
            <person name="Doerig C."/>
            <person name="Gruber A."/>
            <person name="Parkinson J."/>
            <person name="Shirley M."/>
            <person name="Wan K.L."/>
            <person name="Berriman M."/>
            <person name="Tomley F."/>
            <person name="Pain A."/>
        </authorList>
    </citation>
    <scope>NUCLEOTIDE SEQUENCE</scope>
    <source>
        <strain evidence="1">Houghton</strain>
    </source>
</reference>
<dbReference type="RefSeq" id="XP_013250510.1">
    <property type="nucleotide sequence ID" value="XM_013395056.1"/>
</dbReference>
<name>U6GJ96_EIMAC</name>
<gene>
    <name evidence="1" type="ORF">EAH_00042660</name>
</gene>
<dbReference type="GeneID" id="25272336"/>
<dbReference type="EMBL" id="HG671011">
    <property type="protein sequence ID" value="CDI79373.1"/>
    <property type="molecule type" value="Genomic_DNA"/>
</dbReference>
<reference evidence="1" key="2">
    <citation type="submission" date="2013-10" db="EMBL/GenBank/DDBJ databases">
        <authorList>
            <person name="Aslett M."/>
        </authorList>
    </citation>
    <scope>NUCLEOTIDE SEQUENCE</scope>
    <source>
        <strain evidence="1">Houghton</strain>
    </source>
</reference>
<dbReference type="AlphaFoldDB" id="U6GJ96"/>
<proteinExistence type="predicted"/>
<accession>U6GJ96</accession>
<protein>
    <submittedName>
        <fullName evidence="1">Uncharacterized protein</fullName>
    </submittedName>
</protein>
<keyword evidence="2" id="KW-1185">Reference proteome</keyword>
<organism evidence="1 2">
    <name type="scientific">Eimeria acervulina</name>
    <name type="common">Coccidian parasite</name>
    <dbReference type="NCBI Taxonomy" id="5801"/>
    <lineage>
        <taxon>Eukaryota</taxon>
        <taxon>Sar</taxon>
        <taxon>Alveolata</taxon>
        <taxon>Apicomplexa</taxon>
        <taxon>Conoidasida</taxon>
        <taxon>Coccidia</taxon>
        <taxon>Eucoccidiorida</taxon>
        <taxon>Eimeriorina</taxon>
        <taxon>Eimeriidae</taxon>
        <taxon>Eimeria</taxon>
    </lineage>
</organism>
<evidence type="ECO:0000313" key="1">
    <source>
        <dbReference type="EMBL" id="CDI79373.1"/>
    </source>
</evidence>
<dbReference type="Proteomes" id="UP000018050">
    <property type="component" value="Unassembled WGS sequence"/>
</dbReference>
<dbReference type="OMA" id="YIVENIY"/>
<dbReference type="OrthoDB" id="198735at2759"/>
<sequence length="213" mass="23851">MALLRGSFIRFSGGAAKPHWSQLVALSSFFATSMFITGRFNDTFQKIVDLTSLLEHQAAKELEEEGFWLSEEREREHRLLLLQQQEQRLESSWAAAIAAATAAKDFGVLCAHLEPQTLNPKPSEAQDPAASSIQILPSLSWRLNMIPYGDNSSDAHAFPTPSHELPLRAFSLSFTSNNLSGNWGDYINRQDNKNAIMRPSRVMFTDVFIPPTK</sequence>
<evidence type="ECO:0000313" key="2">
    <source>
        <dbReference type="Proteomes" id="UP000018050"/>
    </source>
</evidence>